<evidence type="ECO:0000256" key="1">
    <source>
        <dbReference type="SAM" id="Phobius"/>
    </source>
</evidence>
<dbReference type="RefSeq" id="WP_016627472.1">
    <property type="nucleotide sequence ID" value="NZ_KE351819.1"/>
</dbReference>
<dbReference type="Proteomes" id="UP000015750">
    <property type="component" value="Unassembled WGS sequence"/>
</dbReference>
<evidence type="ECO:0000313" key="3">
    <source>
        <dbReference type="Proteomes" id="UP000015750"/>
    </source>
</evidence>
<feature type="transmembrane region" description="Helical" evidence="1">
    <location>
        <begin position="32"/>
        <end position="48"/>
    </location>
</feature>
<name>A0ABC9TJ00_ENTFL</name>
<dbReference type="AlphaFoldDB" id="A0ABC9TJ00"/>
<accession>A0ABC9TJ00</accession>
<keyword evidence="1" id="KW-0472">Membrane</keyword>
<comment type="caution">
    <text evidence="2">The sequence shown here is derived from an EMBL/GenBank/DDBJ whole genome shotgun (WGS) entry which is preliminary data.</text>
</comment>
<keyword evidence="1" id="KW-1133">Transmembrane helix</keyword>
<sequence>GGNFIVKKIWQIIAFENQYDSYNSYIRDRKRYVVYTVIMLVLFILGVYFTVEWLSVYCFVGLILLLYTNFLSLDCYREFAPKVWKVRGTIKLQEEHPVILDRKSNNILFYEKKEYGLGVSLEQADSVKEGFVVSKLSLENEVFFDKSEEKNNCIVLETVKYEDERFETKFSKRTVTREAKLGESVSRCRYIVYTDNLKEALG</sequence>
<keyword evidence="1" id="KW-0812">Transmembrane</keyword>
<dbReference type="EMBL" id="ATIR01000067">
    <property type="protein sequence ID" value="EPI07195.1"/>
    <property type="molecule type" value="Genomic_DNA"/>
</dbReference>
<reference evidence="2 3" key="1">
    <citation type="submission" date="2013-06" db="EMBL/GenBank/DDBJ databases">
        <authorList>
            <person name="Weinstock G."/>
            <person name="Sodergren E."/>
            <person name="Lobos E.A."/>
            <person name="Fulton L."/>
            <person name="Fulton R."/>
            <person name="Courtney L."/>
            <person name="Fronick C."/>
            <person name="O'Laughlin M."/>
            <person name="Godfrey J."/>
            <person name="Wilson R.M."/>
            <person name="Miner T."/>
            <person name="Farmer C."/>
            <person name="Delehaunty K."/>
            <person name="Cordes M."/>
            <person name="Minx P."/>
            <person name="Tomlinson C."/>
            <person name="Chen J."/>
            <person name="Wollam A."/>
            <person name="Pepin K.H."/>
            <person name="Bhonagiri V."/>
            <person name="Zhang X."/>
            <person name="Warren W."/>
            <person name="Mitreva M."/>
            <person name="Mardis E.R."/>
            <person name="Wilson R.K."/>
        </authorList>
    </citation>
    <scope>NUCLEOTIDE SEQUENCE [LARGE SCALE GENOMIC DNA]</scope>
    <source>
        <strain evidence="2 3">RP2S-4</strain>
    </source>
</reference>
<proteinExistence type="predicted"/>
<evidence type="ECO:0000313" key="2">
    <source>
        <dbReference type="EMBL" id="EPI07195.1"/>
    </source>
</evidence>
<gene>
    <name evidence="2" type="ORF">D358_02016</name>
</gene>
<feature type="transmembrane region" description="Helical" evidence="1">
    <location>
        <begin position="54"/>
        <end position="73"/>
    </location>
</feature>
<protein>
    <submittedName>
        <fullName evidence="2">Uncharacterized protein</fullName>
    </submittedName>
</protein>
<feature type="non-terminal residue" evidence="2">
    <location>
        <position position="1"/>
    </location>
</feature>
<organism evidence="2 3">
    <name type="scientific">Enterococcus faecalis RP2S-4</name>
    <dbReference type="NCBI Taxonomy" id="1244145"/>
    <lineage>
        <taxon>Bacteria</taxon>
        <taxon>Bacillati</taxon>
        <taxon>Bacillota</taxon>
        <taxon>Bacilli</taxon>
        <taxon>Lactobacillales</taxon>
        <taxon>Enterococcaceae</taxon>
        <taxon>Enterococcus</taxon>
    </lineage>
</organism>